<gene>
    <name evidence="8" type="ORF">V8G54_022605</name>
</gene>
<dbReference type="PANTHER" id="PTHR48021:SF25">
    <property type="entry name" value="SUGAR TRANSPORTER ERD6-LIKE 5"/>
    <property type="match status" value="1"/>
</dbReference>
<dbReference type="AlphaFoldDB" id="A0AAQ3N2T1"/>
<dbReference type="Pfam" id="PF00083">
    <property type="entry name" value="Sugar_tr"/>
    <property type="match status" value="1"/>
</dbReference>
<dbReference type="EMBL" id="CP144694">
    <property type="protein sequence ID" value="WVZ01799.1"/>
    <property type="molecule type" value="Genomic_DNA"/>
</dbReference>
<evidence type="ECO:0000256" key="2">
    <source>
        <dbReference type="ARBA" id="ARBA00010992"/>
    </source>
</evidence>
<dbReference type="Gene3D" id="1.20.1250.20">
    <property type="entry name" value="MFS general substrate transporter like domains"/>
    <property type="match status" value="1"/>
</dbReference>
<evidence type="ECO:0000256" key="4">
    <source>
        <dbReference type="ARBA" id="ARBA00022692"/>
    </source>
</evidence>
<evidence type="ECO:0000256" key="5">
    <source>
        <dbReference type="ARBA" id="ARBA00022989"/>
    </source>
</evidence>
<keyword evidence="6" id="KW-0472">Membrane</keyword>
<evidence type="ECO:0000256" key="1">
    <source>
        <dbReference type="ARBA" id="ARBA00004370"/>
    </source>
</evidence>
<keyword evidence="3" id="KW-0813">Transport</keyword>
<keyword evidence="4" id="KW-0812">Transmembrane</keyword>
<protein>
    <submittedName>
        <fullName evidence="8">Uncharacterized protein</fullName>
    </submittedName>
</protein>
<comment type="similarity">
    <text evidence="2">Belongs to the major facilitator superfamily. Sugar transporter (TC 2.A.1.1) family.</text>
</comment>
<proteinExistence type="inferred from homology"/>
<keyword evidence="5" id="KW-1133">Transmembrane helix</keyword>
<name>A0AAQ3N2T1_VIGMU</name>
<evidence type="ECO:0000313" key="8">
    <source>
        <dbReference type="EMBL" id="WVZ01799.1"/>
    </source>
</evidence>
<dbReference type="Proteomes" id="UP001374535">
    <property type="component" value="Chromosome 7"/>
</dbReference>
<reference evidence="8 9" key="1">
    <citation type="journal article" date="2023" name="Life. Sci Alliance">
        <title>Evolutionary insights into 3D genome organization and epigenetic landscape of Vigna mungo.</title>
        <authorList>
            <person name="Junaid A."/>
            <person name="Singh B."/>
            <person name="Bhatia S."/>
        </authorList>
    </citation>
    <scope>NUCLEOTIDE SEQUENCE [LARGE SCALE GENOMIC DNA]</scope>
    <source>
        <strain evidence="8">Urdbean</strain>
    </source>
</reference>
<keyword evidence="3" id="KW-0762">Sugar transport</keyword>
<sequence>MSTPRPGGSGAPLVVTKRGGDRRASGLGEVRREELVGFAELGSVVDCVGPEERRILEDGLDPLRVLLEEERGAGIHRIILSWHGGIPWVIMSEIFPVNVKGSAGSLLTLVSWLCSWIVSYAFNFLMSWSSASSSQSFHCARGDGDGAEAVTGDEGLDVKNESNTVD</sequence>
<accession>A0AAQ3N2T1</accession>
<feature type="region of interest" description="Disordered" evidence="7">
    <location>
        <begin position="1"/>
        <end position="21"/>
    </location>
</feature>
<evidence type="ECO:0000313" key="9">
    <source>
        <dbReference type="Proteomes" id="UP001374535"/>
    </source>
</evidence>
<evidence type="ECO:0000256" key="7">
    <source>
        <dbReference type="SAM" id="MobiDB-lite"/>
    </source>
</evidence>
<dbReference type="InterPro" id="IPR005828">
    <property type="entry name" value="MFS_sugar_transport-like"/>
</dbReference>
<comment type="subcellular location">
    <subcellularLocation>
        <location evidence="1">Membrane</location>
    </subcellularLocation>
</comment>
<organism evidence="8 9">
    <name type="scientific">Vigna mungo</name>
    <name type="common">Black gram</name>
    <name type="synonym">Phaseolus mungo</name>
    <dbReference type="NCBI Taxonomy" id="3915"/>
    <lineage>
        <taxon>Eukaryota</taxon>
        <taxon>Viridiplantae</taxon>
        <taxon>Streptophyta</taxon>
        <taxon>Embryophyta</taxon>
        <taxon>Tracheophyta</taxon>
        <taxon>Spermatophyta</taxon>
        <taxon>Magnoliopsida</taxon>
        <taxon>eudicotyledons</taxon>
        <taxon>Gunneridae</taxon>
        <taxon>Pentapetalae</taxon>
        <taxon>rosids</taxon>
        <taxon>fabids</taxon>
        <taxon>Fabales</taxon>
        <taxon>Fabaceae</taxon>
        <taxon>Papilionoideae</taxon>
        <taxon>50 kb inversion clade</taxon>
        <taxon>NPAAA clade</taxon>
        <taxon>indigoferoid/millettioid clade</taxon>
        <taxon>Phaseoleae</taxon>
        <taxon>Vigna</taxon>
    </lineage>
</organism>
<evidence type="ECO:0000256" key="6">
    <source>
        <dbReference type="ARBA" id="ARBA00023136"/>
    </source>
</evidence>
<dbReference type="GO" id="GO:0022857">
    <property type="term" value="F:transmembrane transporter activity"/>
    <property type="evidence" value="ECO:0007669"/>
    <property type="project" value="InterPro"/>
</dbReference>
<evidence type="ECO:0000256" key="3">
    <source>
        <dbReference type="ARBA" id="ARBA00022597"/>
    </source>
</evidence>
<dbReference type="InterPro" id="IPR036259">
    <property type="entry name" value="MFS_trans_sf"/>
</dbReference>
<dbReference type="InterPro" id="IPR050549">
    <property type="entry name" value="MFS_Trehalose_Transporter"/>
</dbReference>
<dbReference type="GO" id="GO:0016020">
    <property type="term" value="C:membrane"/>
    <property type="evidence" value="ECO:0007669"/>
    <property type="project" value="UniProtKB-SubCell"/>
</dbReference>
<keyword evidence="9" id="KW-1185">Reference proteome</keyword>
<dbReference type="PANTHER" id="PTHR48021">
    <property type="match status" value="1"/>
</dbReference>